<reference evidence="11 12" key="2">
    <citation type="submission" date="2023-10" db="EMBL/GenBank/DDBJ databases">
        <authorList>
            <person name="Han X.F."/>
        </authorList>
    </citation>
    <scope>NUCLEOTIDE SEQUENCE [LARGE SCALE GENOMIC DNA]</scope>
    <source>
        <strain evidence="11 12">KCTC 39840</strain>
    </source>
</reference>
<accession>A0ABU4HKU3</accession>
<feature type="region of interest" description="Disordered" evidence="8">
    <location>
        <begin position="189"/>
        <end position="211"/>
    </location>
</feature>
<dbReference type="InterPro" id="IPR033138">
    <property type="entry name" value="Cu_oxidase_CS"/>
</dbReference>
<dbReference type="SUPFAM" id="SSF49503">
    <property type="entry name" value="Cupredoxins"/>
    <property type="match status" value="1"/>
</dbReference>
<keyword evidence="5 7" id="KW-0408">Iron</keyword>
<evidence type="ECO:0000313" key="12">
    <source>
        <dbReference type="Proteomes" id="UP001284601"/>
    </source>
</evidence>
<evidence type="ECO:0000256" key="4">
    <source>
        <dbReference type="ARBA" id="ARBA00022982"/>
    </source>
</evidence>
<keyword evidence="9" id="KW-0732">Signal</keyword>
<dbReference type="Proteomes" id="UP001284601">
    <property type="component" value="Unassembled WGS sequence"/>
</dbReference>
<dbReference type="Pfam" id="PF00034">
    <property type="entry name" value="Cytochrom_C"/>
    <property type="match status" value="1"/>
</dbReference>
<sequence length="241" mass="24787">MQSPRRRAALVATVAVSALAGLAGCGGDDIKGSRADLVHGKQLFVERCGACHTLTRAGTRGTVGPDLDAAFAQSIEDGFGRDTVQGVVYEQILYPNSEMPAKLVEGQSAHDVAAYVANAAAKGGDDQGALATAVRRAEQREATAENGRLEIDADPTGQLAYVVSAATATAGALQIDSRNASTVPHDIALESSDGTELGKGETVSGGGVSTVNTDVRPGRYTFFCSLPGHREGGMEGTLTVR</sequence>
<keyword evidence="12" id="KW-1185">Reference proteome</keyword>
<dbReference type="RefSeq" id="WP_318596199.1">
    <property type="nucleotide sequence ID" value="NZ_JAWSTH010000010.1"/>
</dbReference>
<dbReference type="InterPro" id="IPR008972">
    <property type="entry name" value="Cupredoxin"/>
</dbReference>
<keyword evidence="4" id="KW-0249">Electron transport</keyword>
<feature type="domain" description="Cytochrome c" evidence="10">
    <location>
        <begin position="35"/>
        <end position="120"/>
    </location>
</feature>
<name>A0ABU4HKU3_9ACTN</name>
<dbReference type="PROSITE" id="PS00079">
    <property type="entry name" value="MULTICOPPER_OXIDASE1"/>
    <property type="match status" value="1"/>
</dbReference>
<keyword evidence="6" id="KW-0186">Copper</keyword>
<dbReference type="Pfam" id="PF00127">
    <property type="entry name" value="Copper-bind"/>
    <property type="match status" value="1"/>
</dbReference>
<evidence type="ECO:0000256" key="5">
    <source>
        <dbReference type="ARBA" id="ARBA00023004"/>
    </source>
</evidence>
<gene>
    <name evidence="11" type="ORF">R7226_06325</name>
</gene>
<keyword evidence="1" id="KW-0813">Transport</keyword>
<evidence type="ECO:0000256" key="1">
    <source>
        <dbReference type="ARBA" id="ARBA00022448"/>
    </source>
</evidence>
<dbReference type="Gene3D" id="2.60.40.420">
    <property type="entry name" value="Cupredoxins - blue copper proteins"/>
    <property type="match status" value="1"/>
</dbReference>
<dbReference type="InterPro" id="IPR009056">
    <property type="entry name" value="Cyt_c-like_dom"/>
</dbReference>
<evidence type="ECO:0000256" key="9">
    <source>
        <dbReference type="SAM" id="SignalP"/>
    </source>
</evidence>
<dbReference type="Gene3D" id="1.10.760.10">
    <property type="entry name" value="Cytochrome c-like domain"/>
    <property type="match status" value="1"/>
</dbReference>
<organism evidence="11 12">
    <name type="scientific">Conexibacter stalactiti</name>
    <dbReference type="NCBI Taxonomy" id="1940611"/>
    <lineage>
        <taxon>Bacteria</taxon>
        <taxon>Bacillati</taxon>
        <taxon>Actinomycetota</taxon>
        <taxon>Thermoleophilia</taxon>
        <taxon>Solirubrobacterales</taxon>
        <taxon>Conexibacteraceae</taxon>
        <taxon>Conexibacter</taxon>
    </lineage>
</organism>
<evidence type="ECO:0000259" key="10">
    <source>
        <dbReference type="PROSITE" id="PS51007"/>
    </source>
</evidence>
<proteinExistence type="predicted"/>
<evidence type="ECO:0000256" key="3">
    <source>
        <dbReference type="ARBA" id="ARBA00022723"/>
    </source>
</evidence>
<dbReference type="InterPro" id="IPR028871">
    <property type="entry name" value="BlueCu_1_BS"/>
</dbReference>
<dbReference type="PROSITE" id="PS00196">
    <property type="entry name" value="COPPER_BLUE"/>
    <property type="match status" value="1"/>
</dbReference>
<dbReference type="SUPFAM" id="SSF46626">
    <property type="entry name" value="Cytochrome c"/>
    <property type="match status" value="1"/>
</dbReference>
<dbReference type="PROSITE" id="PS51257">
    <property type="entry name" value="PROKAR_LIPOPROTEIN"/>
    <property type="match status" value="1"/>
</dbReference>
<feature type="signal peptide" evidence="9">
    <location>
        <begin position="1"/>
        <end position="23"/>
    </location>
</feature>
<comment type="caution">
    <text evidence="11">The sequence shown here is derived from an EMBL/GenBank/DDBJ whole genome shotgun (WGS) entry which is preliminary data.</text>
</comment>
<feature type="chain" id="PRO_5045292533" evidence="9">
    <location>
        <begin position="24"/>
        <end position="241"/>
    </location>
</feature>
<reference evidence="12" key="1">
    <citation type="submission" date="2023-07" db="EMBL/GenBank/DDBJ databases">
        <title>Conexibacter stalactiti sp. nov., isolated from stalactites in a lava cave and emended description of the genus Conexibacter.</title>
        <authorList>
            <person name="Lee S.D."/>
        </authorList>
    </citation>
    <scope>NUCLEOTIDE SEQUENCE [LARGE SCALE GENOMIC DNA]</scope>
    <source>
        <strain evidence="12">KCTC 39840</strain>
    </source>
</reference>
<evidence type="ECO:0000256" key="8">
    <source>
        <dbReference type="SAM" id="MobiDB-lite"/>
    </source>
</evidence>
<keyword evidence="2 7" id="KW-0349">Heme</keyword>
<dbReference type="EMBL" id="JAWSTH010000010">
    <property type="protein sequence ID" value="MDW5593941.1"/>
    <property type="molecule type" value="Genomic_DNA"/>
</dbReference>
<keyword evidence="3 7" id="KW-0479">Metal-binding</keyword>
<dbReference type="InterPro" id="IPR036909">
    <property type="entry name" value="Cyt_c-like_dom_sf"/>
</dbReference>
<evidence type="ECO:0000256" key="2">
    <source>
        <dbReference type="ARBA" id="ARBA00022617"/>
    </source>
</evidence>
<dbReference type="PROSITE" id="PS51007">
    <property type="entry name" value="CYTC"/>
    <property type="match status" value="1"/>
</dbReference>
<protein>
    <submittedName>
        <fullName evidence="11">Plastocyanin/azurin family copper-binding protein</fullName>
    </submittedName>
</protein>
<evidence type="ECO:0000256" key="7">
    <source>
        <dbReference type="PROSITE-ProRule" id="PRU00433"/>
    </source>
</evidence>
<evidence type="ECO:0000256" key="6">
    <source>
        <dbReference type="ARBA" id="ARBA00023008"/>
    </source>
</evidence>
<evidence type="ECO:0000313" key="11">
    <source>
        <dbReference type="EMBL" id="MDW5593941.1"/>
    </source>
</evidence>
<dbReference type="InterPro" id="IPR000923">
    <property type="entry name" value="BlueCu_1"/>
</dbReference>